<accession>A0A328BMK8</accession>
<organism evidence="1 2">
    <name type="scientific">Hymenobacter edaphi</name>
    <dbReference type="NCBI Taxonomy" id="2211146"/>
    <lineage>
        <taxon>Bacteria</taxon>
        <taxon>Pseudomonadati</taxon>
        <taxon>Bacteroidota</taxon>
        <taxon>Cytophagia</taxon>
        <taxon>Cytophagales</taxon>
        <taxon>Hymenobacteraceae</taxon>
        <taxon>Hymenobacter</taxon>
    </lineage>
</organism>
<name>A0A328BMK8_9BACT</name>
<dbReference type="RefSeq" id="WP_111477820.1">
    <property type="nucleotide sequence ID" value="NZ_QHKM01000002.1"/>
</dbReference>
<dbReference type="Proteomes" id="UP000248553">
    <property type="component" value="Unassembled WGS sequence"/>
</dbReference>
<keyword evidence="2" id="KW-1185">Reference proteome</keyword>
<dbReference type="AlphaFoldDB" id="A0A328BMK8"/>
<sequence length="90" mass="9983">MLTPYDLRSAVGLYHYTRWVQNYVQELRPHLTPAALTPATLLFICECGCAARSQSPAHAHCVAEADLTMAREYFCTVADQELRAALSAPD</sequence>
<protein>
    <submittedName>
        <fullName evidence="1">Uncharacterized protein</fullName>
    </submittedName>
</protein>
<comment type="caution">
    <text evidence="1">The sequence shown here is derived from an EMBL/GenBank/DDBJ whole genome shotgun (WGS) entry which is preliminary data.</text>
</comment>
<gene>
    <name evidence="1" type="ORF">DLM85_09240</name>
</gene>
<evidence type="ECO:0000313" key="2">
    <source>
        <dbReference type="Proteomes" id="UP000248553"/>
    </source>
</evidence>
<reference evidence="2" key="1">
    <citation type="submission" date="2018-05" db="EMBL/GenBank/DDBJ databases">
        <authorList>
            <person name="Nie L."/>
        </authorList>
    </citation>
    <scope>NUCLEOTIDE SEQUENCE [LARGE SCALE GENOMIC DNA]</scope>
    <source>
        <strain evidence="2">NL</strain>
    </source>
</reference>
<dbReference type="OrthoDB" id="886176at2"/>
<proteinExistence type="predicted"/>
<evidence type="ECO:0000313" key="1">
    <source>
        <dbReference type="EMBL" id="RAK68207.1"/>
    </source>
</evidence>
<dbReference type="EMBL" id="QHKM01000002">
    <property type="protein sequence ID" value="RAK68207.1"/>
    <property type="molecule type" value="Genomic_DNA"/>
</dbReference>